<gene>
    <name evidence="1" type="ORF">LOK49_LG01G00760</name>
</gene>
<proteinExistence type="predicted"/>
<evidence type="ECO:0000313" key="2">
    <source>
        <dbReference type="Proteomes" id="UP001060215"/>
    </source>
</evidence>
<organism evidence="1 2">
    <name type="scientific">Camellia lanceoleosa</name>
    <dbReference type="NCBI Taxonomy" id="1840588"/>
    <lineage>
        <taxon>Eukaryota</taxon>
        <taxon>Viridiplantae</taxon>
        <taxon>Streptophyta</taxon>
        <taxon>Embryophyta</taxon>
        <taxon>Tracheophyta</taxon>
        <taxon>Spermatophyta</taxon>
        <taxon>Magnoliopsida</taxon>
        <taxon>eudicotyledons</taxon>
        <taxon>Gunneridae</taxon>
        <taxon>Pentapetalae</taxon>
        <taxon>asterids</taxon>
        <taxon>Ericales</taxon>
        <taxon>Theaceae</taxon>
        <taxon>Camellia</taxon>
    </lineage>
</organism>
<evidence type="ECO:0000313" key="1">
    <source>
        <dbReference type="EMBL" id="KAI8029043.1"/>
    </source>
</evidence>
<sequence length="39" mass="4413">MSKTTIGTIFFPHKFKYETVQLMNKKVKNTSSFSVPCGS</sequence>
<protein>
    <submittedName>
        <fullName evidence="1">Uncharacterized protein</fullName>
    </submittedName>
</protein>
<reference evidence="1 2" key="1">
    <citation type="journal article" date="2022" name="Plant J.">
        <title>Chromosome-level genome of Camellia lanceoleosa provides a valuable resource for understanding genome evolution and self-incompatibility.</title>
        <authorList>
            <person name="Gong W."/>
            <person name="Xiao S."/>
            <person name="Wang L."/>
            <person name="Liao Z."/>
            <person name="Chang Y."/>
            <person name="Mo W."/>
            <person name="Hu G."/>
            <person name="Li W."/>
            <person name="Zhao G."/>
            <person name="Zhu H."/>
            <person name="Hu X."/>
            <person name="Ji K."/>
            <person name="Xiang X."/>
            <person name="Song Q."/>
            <person name="Yuan D."/>
            <person name="Jin S."/>
            <person name="Zhang L."/>
        </authorList>
    </citation>
    <scope>NUCLEOTIDE SEQUENCE [LARGE SCALE GENOMIC DNA]</scope>
    <source>
        <strain evidence="1">SQ_2022a</strain>
    </source>
</reference>
<name>A0ACC0ITN1_9ERIC</name>
<accession>A0ACC0ITN1</accession>
<dbReference type="Proteomes" id="UP001060215">
    <property type="component" value="Chromosome 1"/>
</dbReference>
<keyword evidence="2" id="KW-1185">Reference proteome</keyword>
<dbReference type="EMBL" id="CM045758">
    <property type="protein sequence ID" value="KAI8029043.1"/>
    <property type="molecule type" value="Genomic_DNA"/>
</dbReference>
<comment type="caution">
    <text evidence="1">The sequence shown here is derived from an EMBL/GenBank/DDBJ whole genome shotgun (WGS) entry which is preliminary data.</text>
</comment>